<protein>
    <recommendedName>
        <fullName evidence="5">LRRCT domain-containing protein</fullName>
    </recommendedName>
</protein>
<sequence length="564" mass="63488">MEWLVEVNLDNNMICSVSGQPFDYMPRLKVLSLKNNKLAAISETTFAKLRNNIAIFDLDGNPLICNCKLIWFKSWLSESTSIGPKCADGTYVKGMPFSRNDCQAVDLTTTDDDPQTCLSQENDALLPNLATSQVFSSLDKIKDYTQQIKDNYHTNKINNRPSPEESEYFYDEYVDYPYNDTLVDGINNDVQNNVNRSYISGADTPLASIVANLTADNNKNTIKNPASSSAPSSGFTFFGMPLPTIDMGKIWSTGRKIDWPDGKGPPNVNTYPQDPPKFETGGFSPVLPTTAGGFMPMINNNQNVTNNIMVMENAPNQSIKLSTPLIETTTPSITNVHSNKTHQKYMTEIHELEAYVDDDHSKHVAYNRTKNVEEQKMDPKKLSKYNLMESNVTITQVTEKDSILITTDTTNDMSLQGWMDATTISYSSTPVTTKPPIRKHVDSQPSALSAILIPSIEEIERRNHTKRPATITKVQLPHIEHYDFRHNYSPVINREAKARFPESLSSIGNTKTRNTDGREWYYNNYNKTNLEPYIAPGVKLTNNSKVNVEPTVVLIMFTMYLAFM</sequence>
<keyword evidence="4" id="KW-1185">Reference proteome</keyword>
<dbReference type="Pfam" id="PF13855">
    <property type="entry name" value="LRR_8"/>
    <property type="match status" value="1"/>
</dbReference>
<evidence type="ECO:0008006" key="5">
    <source>
        <dbReference type="Google" id="ProtNLM"/>
    </source>
</evidence>
<evidence type="ECO:0000313" key="3">
    <source>
        <dbReference type="EMBL" id="KAG7311719.1"/>
    </source>
</evidence>
<evidence type="ECO:0000256" key="2">
    <source>
        <dbReference type="ARBA" id="ARBA00022737"/>
    </source>
</evidence>
<evidence type="ECO:0000256" key="1">
    <source>
        <dbReference type="ARBA" id="ARBA00022614"/>
    </source>
</evidence>
<comment type="caution">
    <text evidence="3">The sequence shown here is derived from an EMBL/GenBank/DDBJ whole genome shotgun (WGS) entry which is preliminary data.</text>
</comment>
<dbReference type="PANTHER" id="PTHR24366:SF96">
    <property type="entry name" value="LEUCINE RICH REPEAT CONTAINING 53"/>
    <property type="match status" value="1"/>
</dbReference>
<keyword evidence="2" id="KW-0677">Repeat</keyword>
<dbReference type="InterPro" id="IPR001611">
    <property type="entry name" value="Leu-rich_rpt"/>
</dbReference>
<dbReference type="SUPFAM" id="SSF52058">
    <property type="entry name" value="L domain-like"/>
    <property type="match status" value="1"/>
</dbReference>
<proteinExistence type="predicted"/>
<organism evidence="3 4">
    <name type="scientific">Plutella xylostella</name>
    <name type="common">Diamondback moth</name>
    <name type="synonym">Plutella maculipennis</name>
    <dbReference type="NCBI Taxonomy" id="51655"/>
    <lineage>
        <taxon>Eukaryota</taxon>
        <taxon>Metazoa</taxon>
        <taxon>Ecdysozoa</taxon>
        <taxon>Arthropoda</taxon>
        <taxon>Hexapoda</taxon>
        <taxon>Insecta</taxon>
        <taxon>Pterygota</taxon>
        <taxon>Neoptera</taxon>
        <taxon>Endopterygota</taxon>
        <taxon>Lepidoptera</taxon>
        <taxon>Glossata</taxon>
        <taxon>Ditrysia</taxon>
        <taxon>Yponomeutoidea</taxon>
        <taxon>Plutellidae</taxon>
        <taxon>Plutella</taxon>
    </lineage>
</organism>
<reference evidence="3 4" key="1">
    <citation type="submission" date="2021-06" db="EMBL/GenBank/DDBJ databases">
        <title>A haploid diamondback moth (Plutella xylostella L.) genome assembly resolves 31 chromosomes and identifies a diamide resistance mutation.</title>
        <authorList>
            <person name="Ward C.M."/>
            <person name="Perry K.D."/>
            <person name="Baker G."/>
            <person name="Powis K."/>
            <person name="Heckel D.G."/>
            <person name="Baxter S.W."/>
        </authorList>
    </citation>
    <scope>NUCLEOTIDE SEQUENCE [LARGE SCALE GENOMIC DNA]</scope>
    <source>
        <strain evidence="3 4">LV</strain>
        <tissue evidence="3">Single pupa</tissue>
    </source>
</reference>
<keyword evidence="1" id="KW-0433">Leucine-rich repeat</keyword>
<dbReference type="Proteomes" id="UP000823941">
    <property type="component" value="Chromosome 4"/>
</dbReference>
<accession>A0ABQ7R342</accession>
<dbReference type="PANTHER" id="PTHR24366">
    <property type="entry name" value="IG(IMMUNOGLOBULIN) AND LRR(LEUCINE RICH REPEAT) DOMAINS"/>
    <property type="match status" value="1"/>
</dbReference>
<evidence type="ECO:0000313" key="4">
    <source>
        <dbReference type="Proteomes" id="UP000823941"/>
    </source>
</evidence>
<name>A0ABQ7R342_PLUXY</name>
<gene>
    <name evidence="3" type="ORF">JYU34_002772</name>
</gene>
<dbReference type="Gene3D" id="3.80.10.10">
    <property type="entry name" value="Ribonuclease Inhibitor"/>
    <property type="match status" value="1"/>
</dbReference>
<dbReference type="InterPro" id="IPR032675">
    <property type="entry name" value="LRR_dom_sf"/>
</dbReference>
<dbReference type="EMBL" id="JAHIBW010000004">
    <property type="protein sequence ID" value="KAG7311719.1"/>
    <property type="molecule type" value="Genomic_DNA"/>
</dbReference>